<proteinExistence type="predicted"/>
<reference evidence="2 3" key="1">
    <citation type="submission" date="2023-07" db="EMBL/GenBank/DDBJ databases">
        <title>Genomic Encyclopedia of Type Strains, Phase IV (KMG-IV): sequencing the most valuable type-strain genomes for metagenomic binning, comparative biology and taxonomic classification.</title>
        <authorList>
            <person name="Goeker M."/>
        </authorList>
    </citation>
    <scope>NUCLEOTIDE SEQUENCE [LARGE SCALE GENOMIC DNA]</scope>
    <source>
        <strain evidence="2 3">DSM 5896</strain>
    </source>
</reference>
<feature type="compositionally biased region" description="Basic residues" evidence="1">
    <location>
        <begin position="29"/>
        <end position="38"/>
    </location>
</feature>
<gene>
    <name evidence="2" type="ORF">J3R73_005213</name>
</gene>
<sequence>MFAKQIAGARADAPTSGFASPQAETQLHQKSRFRRNTAYRKPQPGARFFNVTSAPGPATAGNLSPPAPRLCRIGFAEVAYFDPQYLKPVLSRAGFFVSLGPGGRAAATIGVEPPSEAESGPNSANLLVFPVYPP</sequence>
<name>A0ABU0FLN4_9HYPH</name>
<evidence type="ECO:0000313" key="2">
    <source>
        <dbReference type="EMBL" id="MDQ0395421.1"/>
    </source>
</evidence>
<protein>
    <submittedName>
        <fullName evidence="2">Uncharacterized protein</fullName>
    </submittedName>
</protein>
<feature type="region of interest" description="Disordered" evidence="1">
    <location>
        <begin position="1"/>
        <end position="63"/>
    </location>
</feature>
<comment type="caution">
    <text evidence="2">The sequence shown here is derived from an EMBL/GenBank/DDBJ whole genome shotgun (WGS) entry which is preliminary data.</text>
</comment>
<evidence type="ECO:0000313" key="3">
    <source>
        <dbReference type="Proteomes" id="UP001237448"/>
    </source>
</evidence>
<evidence type="ECO:0000256" key="1">
    <source>
        <dbReference type="SAM" id="MobiDB-lite"/>
    </source>
</evidence>
<dbReference type="EMBL" id="JAUSVK010000001">
    <property type="protein sequence ID" value="MDQ0395421.1"/>
    <property type="molecule type" value="Genomic_DNA"/>
</dbReference>
<dbReference type="Proteomes" id="UP001237448">
    <property type="component" value="Unassembled WGS sequence"/>
</dbReference>
<keyword evidence="3" id="KW-1185">Reference proteome</keyword>
<feature type="compositionally biased region" description="Polar residues" evidence="1">
    <location>
        <begin position="17"/>
        <end position="28"/>
    </location>
</feature>
<accession>A0ABU0FLN4</accession>
<organism evidence="2 3">
    <name type="scientific">Labrys monachus</name>
    <dbReference type="NCBI Taxonomy" id="217067"/>
    <lineage>
        <taxon>Bacteria</taxon>
        <taxon>Pseudomonadati</taxon>
        <taxon>Pseudomonadota</taxon>
        <taxon>Alphaproteobacteria</taxon>
        <taxon>Hyphomicrobiales</taxon>
        <taxon>Xanthobacteraceae</taxon>
        <taxon>Labrys</taxon>
    </lineage>
</organism>
<dbReference type="RefSeq" id="WP_307434101.1">
    <property type="nucleotide sequence ID" value="NZ_JAUSVK010000001.1"/>
</dbReference>